<feature type="transmembrane region" description="Helical" evidence="9">
    <location>
        <begin position="363"/>
        <end position="381"/>
    </location>
</feature>
<keyword evidence="5" id="KW-0675">Receptor</keyword>
<evidence type="ECO:0000256" key="9">
    <source>
        <dbReference type="SAM" id="Phobius"/>
    </source>
</evidence>
<keyword evidence="11" id="KW-1185">Reference proteome</keyword>
<dbReference type="Gene3D" id="3.40.50.2300">
    <property type="match status" value="2"/>
</dbReference>
<name>A0ABM1L694_GEKJA</name>
<dbReference type="PANTHER" id="PTHR24061:SF599">
    <property type="entry name" value="G-PROTEIN COUPLED RECEPTORS FAMILY 3 PROFILE DOMAIN-CONTAINING PROTEIN"/>
    <property type="match status" value="1"/>
</dbReference>
<evidence type="ECO:0000256" key="8">
    <source>
        <dbReference type="ARBA" id="ARBA00023224"/>
    </source>
</evidence>
<feature type="transmembrane region" description="Helical" evidence="9">
    <location>
        <begin position="323"/>
        <end position="343"/>
    </location>
</feature>
<dbReference type="GeneID" id="107122855"/>
<protein>
    <submittedName>
        <fullName evidence="12">Vomeronasal type-2 receptor 26-like</fullName>
    </submittedName>
</protein>
<dbReference type="Gene3D" id="2.10.50.30">
    <property type="entry name" value="GPCR, family 3, nine cysteines domain"/>
    <property type="match status" value="1"/>
</dbReference>
<dbReference type="SUPFAM" id="SSF53822">
    <property type="entry name" value="Periplasmic binding protein-like I"/>
    <property type="match status" value="1"/>
</dbReference>
<dbReference type="Proteomes" id="UP000694871">
    <property type="component" value="Unplaced"/>
</dbReference>
<feature type="domain" description="G-protein coupled receptors family 3 profile" evidence="10">
    <location>
        <begin position="323"/>
        <end position="587"/>
    </location>
</feature>
<evidence type="ECO:0000256" key="5">
    <source>
        <dbReference type="ARBA" id="ARBA00023040"/>
    </source>
</evidence>
<evidence type="ECO:0000256" key="2">
    <source>
        <dbReference type="ARBA" id="ARBA00022475"/>
    </source>
</evidence>
<accession>A0ABM1L694</accession>
<keyword evidence="5" id="KW-0297">G-protein coupled receptor</keyword>
<dbReference type="InterPro" id="IPR011500">
    <property type="entry name" value="GPCR_3_9-Cys_dom"/>
</dbReference>
<proteinExistence type="predicted"/>
<dbReference type="InterPro" id="IPR017978">
    <property type="entry name" value="GPCR_3_C"/>
</dbReference>
<gene>
    <name evidence="12" type="primary">LOC107122855</name>
</gene>
<comment type="subcellular location">
    <subcellularLocation>
        <location evidence="1">Cell membrane</location>
        <topology evidence="1">Multi-pass membrane protein</topology>
    </subcellularLocation>
</comment>
<dbReference type="InterPro" id="IPR038550">
    <property type="entry name" value="GPCR_3_9-Cys_sf"/>
</dbReference>
<evidence type="ECO:0000259" key="10">
    <source>
        <dbReference type="PROSITE" id="PS50259"/>
    </source>
</evidence>
<dbReference type="CDD" id="cd15283">
    <property type="entry name" value="7tmC_V2R_pheromone"/>
    <property type="match status" value="1"/>
</dbReference>
<dbReference type="PROSITE" id="PS50259">
    <property type="entry name" value="G_PROTEIN_RECEP_F3_4"/>
    <property type="match status" value="1"/>
</dbReference>
<dbReference type="Pfam" id="PF07562">
    <property type="entry name" value="NCD3G"/>
    <property type="match status" value="1"/>
</dbReference>
<feature type="transmembrane region" description="Helical" evidence="9">
    <location>
        <begin position="393"/>
        <end position="417"/>
    </location>
</feature>
<dbReference type="PROSITE" id="PS00981">
    <property type="entry name" value="G_PROTEIN_RECEP_F3_3"/>
    <property type="match status" value="1"/>
</dbReference>
<dbReference type="PANTHER" id="PTHR24061">
    <property type="entry name" value="CALCIUM-SENSING RECEPTOR-RELATED"/>
    <property type="match status" value="1"/>
</dbReference>
<dbReference type="InterPro" id="IPR017979">
    <property type="entry name" value="GPCR_3_CS"/>
</dbReference>
<evidence type="ECO:0000256" key="6">
    <source>
        <dbReference type="ARBA" id="ARBA00023136"/>
    </source>
</evidence>
<keyword evidence="7" id="KW-0325">Glycoprotein</keyword>
<sequence>MISLNNKIFLGDPTYGGNVTFGKVWILTAQIDFTLSGIQRAWDFNTFHGAISFSIHSREVLDFPKFLHFIKPNWKKEDGFLKDFWEQAFDCTVPDPQKSMKIEDPCTGEEKLESLPRSVFEMHMTGHSYSIYNAVYAVAHALNVMSTSRQNHRTKDGGESVDLQEVHPWQLHSFLQDISFNNSAGETLSFNGNKEIGAGFDIMNLVTLPNKSFVRVKVGRVDPSVPEGKQLIIHEDLFVWQTAFNQIPPLSLCNDYCHPGYHKKKKEGEKSCCYHCAPCPEGKISNEIDMDDCIRCPENQYPSKDQSDCFPKVISFLSFEESLGVSLSSVSISFSMITVLVLATFIKHNNTTIVKANNQDITYILLISLLLCFLCSLLFVGKPNEMTCFLQQSAFGIVFSVAVSCVLAKTITVVVAFMATKPGSNMRKWVGKRLTNSIVLSCAFIQVAICMIWLGNFPPFPDFDTQSMTEEIVAECNEGSAIMFYIVLSYTGLLSIISLTVAFLARKLPDTFNESKHITFSMLVFCSVWVSFVPTYLSTKGKSMVAVEIFSILASSAGLLVCIFFPKLYIILLKPQLNNRDLLSRRKN</sequence>
<dbReference type="Pfam" id="PF01094">
    <property type="entry name" value="ANF_receptor"/>
    <property type="match status" value="1"/>
</dbReference>
<organism evidence="11 12">
    <name type="scientific">Gekko japonicus</name>
    <name type="common">Schlegel's Japanese gecko</name>
    <dbReference type="NCBI Taxonomy" id="146911"/>
    <lineage>
        <taxon>Eukaryota</taxon>
        <taxon>Metazoa</taxon>
        <taxon>Chordata</taxon>
        <taxon>Craniata</taxon>
        <taxon>Vertebrata</taxon>
        <taxon>Euteleostomi</taxon>
        <taxon>Lepidosauria</taxon>
        <taxon>Squamata</taxon>
        <taxon>Bifurcata</taxon>
        <taxon>Gekkota</taxon>
        <taxon>Gekkonidae</taxon>
        <taxon>Gekkoninae</taxon>
        <taxon>Gekko</taxon>
    </lineage>
</organism>
<keyword evidence="6 9" id="KW-0472">Membrane</keyword>
<evidence type="ECO:0000313" key="12">
    <source>
        <dbReference type="RefSeq" id="XP_015281481.1"/>
    </source>
</evidence>
<keyword evidence="4 9" id="KW-1133">Transmembrane helix</keyword>
<dbReference type="InterPro" id="IPR028082">
    <property type="entry name" value="Peripla_BP_I"/>
</dbReference>
<feature type="transmembrane region" description="Helical" evidence="9">
    <location>
        <begin position="549"/>
        <end position="572"/>
    </location>
</feature>
<evidence type="ECO:0000256" key="7">
    <source>
        <dbReference type="ARBA" id="ARBA00023180"/>
    </source>
</evidence>
<feature type="transmembrane region" description="Helical" evidence="9">
    <location>
        <begin position="517"/>
        <end position="537"/>
    </location>
</feature>
<evidence type="ECO:0000256" key="1">
    <source>
        <dbReference type="ARBA" id="ARBA00004651"/>
    </source>
</evidence>
<evidence type="ECO:0000313" key="11">
    <source>
        <dbReference type="Proteomes" id="UP000694871"/>
    </source>
</evidence>
<keyword evidence="8" id="KW-0807">Transducer</keyword>
<dbReference type="InterPro" id="IPR000068">
    <property type="entry name" value="GPCR_3_Ca_sens_rcpt-rel"/>
</dbReference>
<evidence type="ECO:0000256" key="4">
    <source>
        <dbReference type="ARBA" id="ARBA00022989"/>
    </source>
</evidence>
<dbReference type="RefSeq" id="XP_015281481.1">
    <property type="nucleotide sequence ID" value="XM_015425995.1"/>
</dbReference>
<reference evidence="12" key="1">
    <citation type="submission" date="2025-08" db="UniProtKB">
        <authorList>
            <consortium name="RefSeq"/>
        </authorList>
    </citation>
    <scope>IDENTIFICATION</scope>
</reference>
<dbReference type="Pfam" id="PF00003">
    <property type="entry name" value="7tm_3"/>
    <property type="match status" value="1"/>
</dbReference>
<keyword evidence="3 9" id="KW-0812">Transmembrane</keyword>
<feature type="transmembrane region" description="Helical" evidence="9">
    <location>
        <begin position="482"/>
        <end position="505"/>
    </location>
</feature>
<dbReference type="PRINTS" id="PR01535">
    <property type="entry name" value="VOMERONASL2R"/>
</dbReference>
<dbReference type="InterPro" id="IPR001828">
    <property type="entry name" value="ANF_lig-bd_rcpt"/>
</dbReference>
<dbReference type="InterPro" id="IPR004073">
    <property type="entry name" value="GPCR_3_vmron_rcpt_2"/>
</dbReference>
<evidence type="ECO:0000256" key="3">
    <source>
        <dbReference type="ARBA" id="ARBA00022692"/>
    </source>
</evidence>
<keyword evidence="2" id="KW-1003">Cell membrane</keyword>
<feature type="transmembrane region" description="Helical" evidence="9">
    <location>
        <begin position="438"/>
        <end position="455"/>
    </location>
</feature>